<evidence type="ECO:0000259" key="6">
    <source>
        <dbReference type="PROSITE" id="PS50191"/>
    </source>
</evidence>
<dbReference type="Pfam" id="PF00664">
    <property type="entry name" value="ABC_membrane"/>
    <property type="match status" value="2"/>
</dbReference>
<dbReference type="Gene3D" id="3.40.525.10">
    <property type="entry name" value="CRAL-TRIO lipid binding domain"/>
    <property type="match status" value="1"/>
</dbReference>
<sequence length="449" mass="51830">MTPSEISESDRKLIEDLRAKVVDELVLVPSYSDDFSLLRWIVGWDRKVELMQSGDIGSVYDFIFEQSNAEIHRIQVNRVIFVCLDLLSRSSYCFLVLMGTVGDKVLPMFHRRHLLLVHIKNMKIQLICAKFEEMFPDVIRKIFVINVPSFIQLLWNMISPCLAKQTQQKIKILGNNWKDVLRFRYATRVDVLLMFIGVLLGITQGSLSSLSSLIFRHLTDALIIGQSEWDNNKFDDRKFTNLAMTSIYNYTYFGIGQFILGFLMMCCWHTVCERQVYQIRNKYFAAVLRQDMAWFDQHESGALTTQMSDWEMTLVMLAFMPLFYGPVTISSKLIAKIAPKEQAAYTAAGATAEEVINGIRTVIAFNGQQKEINREIKSLRIVIYILKLSVELRYKTGKFGYNYRYDNYLNVGMKNGIRKAFLTSFGTAFITFSLFVSMAVSFWLVTTMT</sequence>
<reference evidence="9" key="1">
    <citation type="submission" date="2016-11" db="UniProtKB">
        <authorList>
            <consortium name="WormBaseParasite"/>
        </authorList>
    </citation>
    <scope>IDENTIFICATION</scope>
</reference>
<feature type="domain" description="ABC transmembrane type-1" evidence="7">
    <location>
        <begin position="195"/>
        <end position="449"/>
    </location>
</feature>
<dbReference type="PANTHER" id="PTHR43394">
    <property type="entry name" value="ATP-DEPENDENT PERMEASE MDL1, MITOCHONDRIAL"/>
    <property type="match status" value="1"/>
</dbReference>
<dbReference type="GO" id="GO:0140359">
    <property type="term" value="F:ABC-type transporter activity"/>
    <property type="evidence" value="ECO:0007669"/>
    <property type="project" value="InterPro"/>
</dbReference>
<dbReference type="Proteomes" id="UP000095283">
    <property type="component" value="Unplaced"/>
</dbReference>
<dbReference type="InterPro" id="IPR001251">
    <property type="entry name" value="CRAL-TRIO_dom"/>
</dbReference>
<dbReference type="PROSITE" id="PS50191">
    <property type="entry name" value="CRAL_TRIO"/>
    <property type="match status" value="1"/>
</dbReference>
<organism evidence="8 9">
    <name type="scientific">Heterorhabditis bacteriophora</name>
    <name type="common">Entomopathogenic nematode worm</name>
    <dbReference type="NCBI Taxonomy" id="37862"/>
    <lineage>
        <taxon>Eukaryota</taxon>
        <taxon>Metazoa</taxon>
        <taxon>Ecdysozoa</taxon>
        <taxon>Nematoda</taxon>
        <taxon>Chromadorea</taxon>
        <taxon>Rhabditida</taxon>
        <taxon>Rhabditina</taxon>
        <taxon>Rhabditomorpha</taxon>
        <taxon>Strongyloidea</taxon>
        <taxon>Heterorhabditidae</taxon>
        <taxon>Heterorhabditis</taxon>
    </lineage>
</organism>
<keyword evidence="8" id="KW-1185">Reference proteome</keyword>
<dbReference type="Pfam" id="PF00650">
    <property type="entry name" value="CRAL_TRIO"/>
    <property type="match status" value="1"/>
</dbReference>
<dbReference type="SUPFAM" id="SSF52087">
    <property type="entry name" value="CRAL/TRIO domain"/>
    <property type="match status" value="1"/>
</dbReference>
<evidence type="ECO:0000256" key="1">
    <source>
        <dbReference type="ARBA" id="ARBA00004141"/>
    </source>
</evidence>
<dbReference type="InterPro" id="IPR036640">
    <property type="entry name" value="ABC1_TM_sf"/>
</dbReference>
<evidence type="ECO:0000256" key="2">
    <source>
        <dbReference type="ARBA" id="ARBA00022692"/>
    </source>
</evidence>
<protein>
    <submittedName>
        <fullName evidence="9">ABC transmembrane type-1 domain-containing protein</fullName>
    </submittedName>
</protein>
<dbReference type="CDD" id="cd00170">
    <property type="entry name" value="SEC14"/>
    <property type="match status" value="1"/>
</dbReference>
<keyword evidence="2 5" id="KW-0812">Transmembrane</keyword>
<dbReference type="InterPro" id="IPR039421">
    <property type="entry name" value="Type_1_exporter"/>
</dbReference>
<dbReference type="WBParaSite" id="Hba_00585">
    <property type="protein sequence ID" value="Hba_00585"/>
    <property type="gene ID" value="Hba_00585"/>
</dbReference>
<dbReference type="InterPro" id="IPR036865">
    <property type="entry name" value="CRAL-TRIO_dom_sf"/>
</dbReference>
<dbReference type="PANTHER" id="PTHR43394:SF22">
    <property type="entry name" value="ABC TRANSMEMBRANE TYPE-1 DOMAIN-CONTAINING PROTEIN"/>
    <property type="match status" value="1"/>
</dbReference>
<evidence type="ECO:0000256" key="4">
    <source>
        <dbReference type="ARBA" id="ARBA00023136"/>
    </source>
</evidence>
<dbReference type="GO" id="GO:0016020">
    <property type="term" value="C:membrane"/>
    <property type="evidence" value="ECO:0007669"/>
    <property type="project" value="UniProtKB-SubCell"/>
</dbReference>
<name>A0A1I7W7H7_HETBA</name>
<feature type="domain" description="CRAL-TRIO" evidence="6">
    <location>
        <begin position="100"/>
        <end position="208"/>
    </location>
</feature>
<accession>A0A1I7W7H7</accession>
<comment type="subcellular location">
    <subcellularLocation>
        <location evidence="1">Membrane</location>
        <topology evidence="1">Multi-pass membrane protein</topology>
    </subcellularLocation>
</comment>
<evidence type="ECO:0000256" key="5">
    <source>
        <dbReference type="SAM" id="Phobius"/>
    </source>
</evidence>
<dbReference type="Gene3D" id="1.20.1560.10">
    <property type="entry name" value="ABC transporter type 1, transmembrane domain"/>
    <property type="match status" value="1"/>
</dbReference>
<keyword evidence="4 5" id="KW-0472">Membrane</keyword>
<dbReference type="CDD" id="cd18577">
    <property type="entry name" value="ABC_6TM_Pgp_ABCB1_D1_like"/>
    <property type="match status" value="1"/>
</dbReference>
<evidence type="ECO:0000313" key="8">
    <source>
        <dbReference type="Proteomes" id="UP000095283"/>
    </source>
</evidence>
<evidence type="ECO:0000313" key="9">
    <source>
        <dbReference type="WBParaSite" id="Hba_00585"/>
    </source>
</evidence>
<evidence type="ECO:0000259" key="7">
    <source>
        <dbReference type="PROSITE" id="PS50929"/>
    </source>
</evidence>
<dbReference type="AlphaFoldDB" id="A0A1I7W7H7"/>
<dbReference type="InterPro" id="IPR011527">
    <property type="entry name" value="ABC1_TM_dom"/>
</dbReference>
<evidence type="ECO:0000256" key="3">
    <source>
        <dbReference type="ARBA" id="ARBA00022989"/>
    </source>
</evidence>
<dbReference type="SUPFAM" id="SSF90123">
    <property type="entry name" value="ABC transporter transmembrane region"/>
    <property type="match status" value="1"/>
</dbReference>
<dbReference type="PROSITE" id="PS50929">
    <property type="entry name" value="ABC_TM1F"/>
    <property type="match status" value="1"/>
</dbReference>
<feature type="transmembrane region" description="Helical" evidence="5">
    <location>
        <begin position="191"/>
        <end position="215"/>
    </location>
</feature>
<keyword evidence="3 5" id="KW-1133">Transmembrane helix</keyword>
<dbReference type="GO" id="GO:0005524">
    <property type="term" value="F:ATP binding"/>
    <property type="evidence" value="ECO:0007669"/>
    <property type="project" value="InterPro"/>
</dbReference>
<feature type="transmembrane region" description="Helical" evidence="5">
    <location>
        <begin position="420"/>
        <end position="445"/>
    </location>
</feature>
<proteinExistence type="predicted"/>
<feature type="transmembrane region" description="Helical" evidence="5">
    <location>
        <begin position="250"/>
        <end position="272"/>
    </location>
</feature>